<protein>
    <submittedName>
        <fullName evidence="1">Uncharacterized protein</fullName>
    </submittedName>
</protein>
<proteinExistence type="predicted"/>
<dbReference type="EMBL" id="CADCWM010000687">
    <property type="protein sequence ID" value="CAA9576168.1"/>
    <property type="molecule type" value="Genomic_DNA"/>
</dbReference>
<dbReference type="AlphaFoldDB" id="A0A6J4VKG5"/>
<gene>
    <name evidence="1" type="ORF">AVDCRST_MAG88-2838</name>
</gene>
<name>A0A6J4VKG5_9BACT</name>
<accession>A0A6J4VKG5</accession>
<sequence>MPCRRQSVDEKTSAGDNVPALVCPKGRRIRLCARVAGYPTARA</sequence>
<reference evidence="1" key="1">
    <citation type="submission" date="2020-02" db="EMBL/GenBank/DDBJ databases">
        <authorList>
            <person name="Meier V. D."/>
        </authorList>
    </citation>
    <scope>NUCLEOTIDE SEQUENCE</scope>
    <source>
        <strain evidence="1">AVDCRST_MAG88</strain>
    </source>
</reference>
<organism evidence="1">
    <name type="scientific">uncultured Thermomicrobiales bacterium</name>
    <dbReference type="NCBI Taxonomy" id="1645740"/>
    <lineage>
        <taxon>Bacteria</taxon>
        <taxon>Pseudomonadati</taxon>
        <taxon>Thermomicrobiota</taxon>
        <taxon>Thermomicrobia</taxon>
        <taxon>Thermomicrobiales</taxon>
        <taxon>environmental samples</taxon>
    </lineage>
</organism>
<evidence type="ECO:0000313" key="1">
    <source>
        <dbReference type="EMBL" id="CAA9576168.1"/>
    </source>
</evidence>